<accession>A0A9J9Q4G6</accession>
<dbReference type="AlphaFoldDB" id="A0A9J9Q4G6"/>
<evidence type="ECO:0000259" key="1">
    <source>
        <dbReference type="Pfam" id="PF04536"/>
    </source>
</evidence>
<dbReference type="PANTHER" id="PTHR30373">
    <property type="entry name" value="UPF0603 PROTEIN YGCG"/>
    <property type="match status" value="1"/>
</dbReference>
<name>A0A9J9Q4G6_ACIET</name>
<dbReference type="GeneID" id="84683176"/>
<dbReference type="Pfam" id="PF04536">
    <property type="entry name" value="TPM_phosphatase"/>
    <property type="match status" value="1"/>
</dbReference>
<dbReference type="Proteomes" id="UP000000450">
    <property type="component" value="Chromosome"/>
</dbReference>
<protein>
    <recommendedName>
        <fullName evidence="1">TPM domain-containing protein</fullName>
    </recommendedName>
</protein>
<proteinExistence type="predicted"/>
<gene>
    <name evidence="2" type="ordered locus">Dtpsy_0309</name>
</gene>
<sequence length="183" mass="20224">MVTPSSSPPSGVLARLARLLRHRWSDGGLHQALPPEVLERLGQRVAASERRHTGQIRICVEGGLPLSYLWRGATARERAVTQFGKLRVWDTEHNNGVLIYLMLAEHAIEIVADRALARRVPPATWRSMVSHMAEAFRQGRHEDGLTQALSEVSALLVEHFPATEGVDRPNELPDAPVIPGTVD</sequence>
<organism evidence="2 3">
    <name type="scientific">Acidovorax ebreus (strain TPSY)</name>
    <name type="common">Diaphorobacter sp. (strain TPSY)</name>
    <dbReference type="NCBI Taxonomy" id="535289"/>
    <lineage>
        <taxon>Bacteria</taxon>
        <taxon>Pseudomonadati</taxon>
        <taxon>Pseudomonadota</taxon>
        <taxon>Betaproteobacteria</taxon>
        <taxon>Burkholderiales</taxon>
        <taxon>Comamonadaceae</taxon>
        <taxon>Diaphorobacter</taxon>
    </lineage>
</organism>
<dbReference type="EMBL" id="CP001392">
    <property type="protein sequence ID" value="ACM31793.1"/>
    <property type="molecule type" value="Genomic_DNA"/>
</dbReference>
<dbReference type="PANTHER" id="PTHR30373:SF8">
    <property type="entry name" value="BLL7265 PROTEIN"/>
    <property type="match status" value="1"/>
</dbReference>
<dbReference type="KEGG" id="dia:Dtpsy_0309"/>
<evidence type="ECO:0000313" key="3">
    <source>
        <dbReference type="Proteomes" id="UP000000450"/>
    </source>
</evidence>
<keyword evidence="3" id="KW-1185">Reference proteome</keyword>
<dbReference type="Gene3D" id="3.10.310.50">
    <property type="match status" value="1"/>
</dbReference>
<reference evidence="2 3" key="1">
    <citation type="journal article" date="2010" name="J. Bacteriol.">
        <title>Completed genome sequence of the anaerobic iron-oxidizing bacterium Acidovorax ebreus strain TPSY.</title>
        <authorList>
            <person name="Byrne-Bailey K.G."/>
            <person name="Weber K.A."/>
            <person name="Chair A.H."/>
            <person name="Bose S."/>
            <person name="Knox T."/>
            <person name="Spanbauer T.L."/>
            <person name="Chertkov O."/>
            <person name="Coates J.D."/>
        </authorList>
    </citation>
    <scope>NUCLEOTIDE SEQUENCE [LARGE SCALE GENOMIC DNA]</scope>
    <source>
        <strain evidence="2 3">TPSY</strain>
    </source>
</reference>
<dbReference type="RefSeq" id="WP_012655382.1">
    <property type="nucleotide sequence ID" value="NC_011992.1"/>
</dbReference>
<feature type="domain" description="TPM" evidence="1">
    <location>
        <begin position="32"/>
        <end position="154"/>
    </location>
</feature>
<dbReference type="InterPro" id="IPR007621">
    <property type="entry name" value="TPM_dom"/>
</dbReference>
<evidence type="ECO:0000313" key="2">
    <source>
        <dbReference type="EMBL" id="ACM31793.1"/>
    </source>
</evidence>